<dbReference type="GO" id="GO:0005524">
    <property type="term" value="F:ATP binding"/>
    <property type="evidence" value="ECO:0007669"/>
    <property type="project" value="UniProtKB-KW"/>
</dbReference>
<keyword evidence="5" id="KW-0677">Repeat</keyword>
<dbReference type="VEuPathDB" id="FungiDB:SPPG_04879"/>
<dbReference type="STRING" id="645134.A0A0L0HGL1"/>
<feature type="transmembrane region" description="Helical" evidence="10">
    <location>
        <begin position="205"/>
        <end position="226"/>
    </location>
</feature>
<feature type="transmembrane region" description="Helical" evidence="10">
    <location>
        <begin position="1198"/>
        <end position="1218"/>
    </location>
</feature>
<dbReference type="OMA" id="WKNWIVL"/>
<dbReference type="GO" id="GO:0005319">
    <property type="term" value="F:lipid transporter activity"/>
    <property type="evidence" value="ECO:0007669"/>
    <property type="project" value="TreeGrafter"/>
</dbReference>
<dbReference type="InterPro" id="IPR017871">
    <property type="entry name" value="ABC_transporter-like_CS"/>
</dbReference>
<dbReference type="FunFam" id="3.40.50.300:FF:000933">
    <property type="entry name" value="ABC transporter A family member 7"/>
    <property type="match status" value="1"/>
</dbReference>
<reference evidence="12 13" key="1">
    <citation type="submission" date="2009-08" db="EMBL/GenBank/DDBJ databases">
        <title>The Genome Sequence of Spizellomyces punctatus strain DAOM BR117.</title>
        <authorList>
            <consortium name="The Broad Institute Genome Sequencing Platform"/>
            <person name="Russ C."/>
            <person name="Cuomo C."/>
            <person name="Shea T."/>
            <person name="Young S.K."/>
            <person name="Zeng Q."/>
            <person name="Koehrsen M."/>
            <person name="Haas B."/>
            <person name="Borodovsky M."/>
            <person name="Guigo R."/>
            <person name="Alvarado L."/>
            <person name="Berlin A."/>
            <person name="Bochicchio J."/>
            <person name="Borenstein D."/>
            <person name="Chapman S."/>
            <person name="Chen Z."/>
            <person name="Engels R."/>
            <person name="Freedman E."/>
            <person name="Gellesch M."/>
            <person name="Goldberg J."/>
            <person name="Griggs A."/>
            <person name="Gujja S."/>
            <person name="Heiman D."/>
            <person name="Hepburn T."/>
            <person name="Howarth C."/>
            <person name="Jen D."/>
            <person name="Larson L."/>
            <person name="Lewis B."/>
            <person name="Mehta T."/>
            <person name="Park D."/>
            <person name="Pearson M."/>
            <person name="Roberts A."/>
            <person name="Saif S."/>
            <person name="Shenoy N."/>
            <person name="Sisk P."/>
            <person name="Stolte C."/>
            <person name="Sykes S."/>
            <person name="Thomson T."/>
            <person name="Walk T."/>
            <person name="White J."/>
            <person name="Yandava C."/>
            <person name="Burger G."/>
            <person name="Gray M.W."/>
            <person name="Holland P.W.H."/>
            <person name="King N."/>
            <person name="Lang F.B.F."/>
            <person name="Roger A.J."/>
            <person name="Ruiz-Trillo I."/>
            <person name="Lander E."/>
            <person name="Nusbaum C."/>
        </authorList>
    </citation>
    <scope>NUCLEOTIDE SEQUENCE [LARGE SCALE GENOMIC DNA]</scope>
    <source>
        <strain evidence="12 13">DAOM BR117</strain>
    </source>
</reference>
<dbReference type="InterPro" id="IPR003439">
    <property type="entry name" value="ABC_transporter-like_ATP-bd"/>
</dbReference>
<feature type="transmembrane region" description="Helical" evidence="10">
    <location>
        <begin position="342"/>
        <end position="360"/>
    </location>
</feature>
<protein>
    <recommendedName>
        <fullName evidence="11">ABC transporter domain-containing protein</fullName>
    </recommendedName>
</protein>
<evidence type="ECO:0000313" key="13">
    <source>
        <dbReference type="Proteomes" id="UP000053201"/>
    </source>
</evidence>
<evidence type="ECO:0000256" key="4">
    <source>
        <dbReference type="ARBA" id="ARBA00022692"/>
    </source>
</evidence>
<evidence type="ECO:0000256" key="2">
    <source>
        <dbReference type="ARBA" id="ARBA00008869"/>
    </source>
</evidence>
<evidence type="ECO:0000259" key="11">
    <source>
        <dbReference type="PROSITE" id="PS50893"/>
    </source>
</evidence>
<dbReference type="PANTHER" id="PTHR19229">
    <property type="entry name" value="ATP-BINDING CASSETTE TRANSPORTER SUBFAMILY A ABCA"/>
    <property type="match status" value="1"/>
</dbReference>
<dbReference type="Gene3D" id="3.40.50.300">
    <property type="entry name" value="P-loop containing nucleotide triphosphate hydrolases"/>
    <property type="match status" value="2"/>
</dbReference>
<dbReference type="CDD" id="cd03263">
    <property type="entry name" value="ABC_subfamily_A"/>
    <property type="match status" value="2"/>
</dbReference>
<dbReference type="EMBL" id="KQ257456">
    <property type="protein sequence ID" value="KND00571.1"/>
    <property type="molecule type" value="Genomic_DNA"/>
</dbReference>
<feature type="transmembrane region" description="Helical" evidence="10">
    <location>
        <begin position="381"/>
        <end position="404"/>
    </location>
</feature>
<feature type="transmembrane region" description="Helical" evidence="10">
    <location>
        <begin position="24"/>
        <end position="46"/>
    </location>
</feature>
<feature type="transmembrane region" description="Helical" evidence="10">
    <location>
        <begin position="1642"/>
        <end position="1659"/>
    </location>
</feature>
<evidence type="ECO:0000256" key="6">
    <source>
        <dbReference type="ARBA" id="ARBA00022741"/>
    </source>
</evidence>
<sequence length="1741" mass="191633">MARGFLRPIGLLVRKEYQVRRRALASQFCIALLLPLVVIALVVYTWSNFNNFANTSVQPVHSDIRHLVSNLGPLGYVIDAASPEVNAIVTELSRSAGSLRQFASDNQMNEYCRINDCLAGIVLHGPTSAGGWNYTLRMDPIDRQWARFQVKPPEAMADVQVAIERSIISVIHPTLASTLSASKVSTQQVQGAAVKAMFYAFMEGWSGGMLICVFLPMLYSIVAAILEEKKSKLREGMFMMGLSRTSYNISWLVTYTVLFLPAWLISAVIMKVTFYTRTNLFILFLWLVISSLPVIGWAFILEVLMKSPRSGGLFSIALFTGVSAAAMFINNNQWDLGPAAKVALSFISPFSFVYANRVIAHQEGRLIGVQFANWSEEYQGIRFTTCLLILVLDAILYTCLGWYLEITVTSVSSGHQPWYSFWRKDPAHQIRNTAFSPLGNDAPLIEDTLSSGQFGISIRDLSRSFRNPTTGKVQHAVQDLTLNAYQGETMVLLGKNGAGKTTLISMLTGLLSPTAGEALLRGRKPRDARNAKLAEDTLGICPQHDVLWPTLTVREHLQLFAGLKGAARQGVALEVKQTITRCDLSEKADSYVSTLSGGQKRKLSVAIAYLGGSRIVILDEPTSGMDPLSRRAIWDVVRMNKEGRTVVLTTHFMDEADHLGDRIVIMAVGKLRAWGTSMFLKERFGVGYTLTLLRNGLSDVGAIEQLVKTFVGKAILRSEAGREIAFQLPKESRFSFPRLLRSLEGDKGLALGVENYELSVTSLEEVLMKIAVSAEEKDESTLVRHDEKVSLDASGHEMTVINVAGKNQTVFQTGAQAERLPSFAQQTYTLFRKVVFLNRRQPILPIVRFVAPIVATIVVAWMMRNLDGTCTPSPAEPVVPLHWSNKPLIVQPDNAIVYLVDPTVQPFVVPDDTAYQFHVDNSIYNFSAALQFSTFVANADTSTWDGSYNAAQADFSGEIVVQASLINLAHNAFIASRFNNTPAAPAGRYAISSAIHRFSSPRAMDVSDGGTIGGALMLVAVFALLPALSTASLVRERMGKTMHQQRVSGARPLAYWLAYWLWDVINAVAIAAAATVIFAAFRTPMIKDALGWIFCSILLYLLSASAFGYALHSRFETSAGATGSILAILLGAGFFFITLLMNLFYGAQSPQSTLNLVTGIVSVYSPAAGFVYNFLALANYGPLRCTVGDIALRTPRETIAFVLIIQIAQCFVFFFGAVGSDMWDGFVLWLSAKALRKRQAHRGSAEDLKDDDEDVVRERQRVEKAAGKDSAVLIKRLIKYYGANADGREKQAVKGLSLGINRGDCFALLGPNGAGKTTTLSILAGDQLPSGGDCVVNGFSILDNLSRVQRSMGVTPQFDALLPTLTTREHLELYARLKGVPTIQITMTVNALLQSLDLVPHADKQSRHLSGGNRRKLSVGIAVIGKPPVIILDEPSTGMDPVSKRSMWNLIQDLRKEHAVILTTHSMEEAEAISTRIGVMTAGQLRCLGSAQHLRTRYGSGYQLDLQTRSKQSTSQVQDFVSNTFPNAQLVEQGNRHLRYEISQHSIGSLATVFEAIEAYRQNVQDAGIEDYALSRTSLEQVFLNFARQADARDEGDRTPTKVPFKYFTETSRITGITAMIANGLFALFGGFFLALVYICSAFLVALTIVLLPGAWWILRRVPMTVCPYGLDPKREREGRVRKLPKWYLALVNYGVIIVAGIFIAMLHGMVGFLLTLTVIFWPFAKMHFRLAALALCPFWS</sequence>
<feature type="domain" description="ABC transporter" evidence="11">
    <location>
        <begin position="456"/>
        <end position="693"/>
    </location>
</feature>
<keyword evidence="13" id="KW-1185">Reference proteome</keyword>
<dbReference type="InterPro" id="IPR026082">
    <property type="entry name" value="ABCA"/>
</dbReference>
<dbReference type="InterPro" id="IPR003593">
    <property type="entry name" value="AAA+_ATPase"/>
</dbReference>
<keyword evidence="8 10" id="KW-1133">Transmembrane helix</keyword>
<dbReference type="Pfam" id="PF12698">
    <property type="entry name" value="ABC2_membrane_3"/>
    <property type="match status" value="2"/>
</dbReference>
<proteinExistence type="inferred from homology"/>
<organism evidence="12 13">
    <name type="scientific">Spizellomyces punctatus (strain DAOM BR117)</name>
    <dbReference type="NCBI Taxonomy" id="645134"/>
    <lineage>
        <taxon>Eukaryota</taxon>
        <taxon>Fungi</taxon>
        <taxon>Fungi incertae sedis</taxon>
        <taxon>Chytridiomycota</taxon>
        <taxon>Chytridiomycota incertae sedis</taxon>
        <taxon>Chytridiomycetes</taxon>
        <taxon>Spizellomycetales</taxon>
        <taxon>Spizellomycetaceae</taxon>
        <taxon>Spizellomyces</taxon>
    </lineage>
</organism>
<feature type="transmembrane region" description="Helical" evidence="10">
    <location>
        <begin position="1687"/>
        <end position="1707"/>
    </location>
</feature>
<keyword evidence="9 10" id="KW-0472">Membrane</keyword>
<feature type="domain" description="ABC transporter" evidence="11">
    <location>
        <begin position="1272"/>
        <end position="1507"/>
    </location>
</feature>
<dbReference type="GO" id="GO:0016020">
    <property type="term" value="C:membrane"/>
    <property type="evidence" value="ECO:0007669"/>
    <property type="project" value="UniProtKB-SubCell"/>
</dbReference>
<dbReference type="SMART" id="SM00382">
    <property type="entry name" value="AAA"/>
    <property type="match status" value="2"/>
</dbReference>
<dbReference type="PANTHER" id="PTHR19229:SF36">
    <property type="entry name" value="ATP-BINDING CASSETTE SUB-FAMILY A MEMBER 2"/>
    <property type="match status" value="1"/>
</dbReference>
<keyword evidence="7" id="KW-0067">ATP-binding</keyword>
<evidence type="ECO:0000256" key="5">
    <source>
        <dbReference type="ARBA" id="ARBA00022737"/>
    </source>
</evidence>
<feature type="transmembrane region" description="Helical" evidence="10">
    <location>
        <begin position="1090"/>
        <end position="1111"/>
    </location>
</feature>
<dbReference type="Proteomes" id="UP000053201">
    <property type="component" value="Unassembled WGS sequence"/>
</dbReference>
<feature type="transmembrane region" description="Helical" evidence="10">
    <location>
        <begin position="281"/>
        <end position="300"/>
    </location>
</feature>
<evidence type="ECO:0000256" key="3">
    <source>
        <dbReference type="ARBA" id="ARBA00022448"/>
    </source>
</evidence>
<dbReference type="InterPro" id="IPR027417">
    <property type="entry name" value="P-loop_NTPase"/>
</dbReference>
<dbReference type="GO" id="GO:0016887">
    <property type="term" value="F:ATP hydrolysis activity"/>
    <property type="evidence" value="ECO:0007669"/>
    <property type="project" value="InterPro"/>
</dbReference>
<dbReference type="Pfam" id="PF23321">
    <property type="entry name" value="R1_ABCA1"/>
    <property type="match status" value="1"/>
</dbReference>
<dbReference type="RefSeq" id="XP_016608610.1">
    <property type="nucleotide sequence ID" value="XM_016753117.1"/>
</dbReference>
<keyword evidence="3" id="KW-0813">Transport</keyword>
<comment type="subcellular location">
    <subcellularLocation>
        <location evidence="1">Membrane</location>
        <topology evidence="1">Multi-pass membrane protein</topology>
    </subcellularLocation>
</comment>
<feature type="transmembrane region" description="Helical" evidence="10">
    <location>
        <begin position="1012"/>
        <end position="1034"/>
    </location>
</feature>
<dbReference type="FunFam" id="3.40.50.300:FF:000335">
    <property type="entry name" value="ATP binding cassette subfamily A member 5"/>
    <property type="match status" value="1"/>
</dbReference>
<dbReference type="GO" id="GO:0140359">
    <property type="term" value="F:ABC-type transporter activity"/>
    <property type="evidence" value="ECO:0007669"/>
    <property type="project" value="InterPro"/>
</dbReference>
<dbReference type="Pfam" id="PF00005">
    <property type="entry name" value="ABC_tran"/>
    <property type="match status" value="2"/>
</dbReference>
<feature type="transmembrane region" description="Helical" evidence="10">
    <location>
        <begin position="1614"/>
        <end position="1636"/>
    </location>
</feature>
<dbReference type="OrthoDB" id="2109100at2759"/>
<gene>
    <name evidence="12" type="ORF">SPPG_04879</name>
</gene>
<dbReference type="PROSITE" id="PS50893">
    <property type="entry name" value="ABC_TRANSPORTER_2"/>
    <property type="match status" value="2"/>
</dbReference>
<evidence type="ECO:0000256" key="10">
    <source>
        <dbReference type="SAM" id="Phobius"/>
    </source>
</evidence>
<keyword evidence="6" id="KW-0547">Nucleotide-binding</keyword>
<feature type="transmembrane region" description="Helical" evidence="10">
    <location>
        <begin position="312"/>
        <end position="330"/>
    </location>
</feature>
<evidence type="ECO:0000256" key="9">
    <source>
        <dbReference type="ARBA" id="ARBA00023136"/>
    </source>
</evidence>
<evidence type="ECO:0000256" key="1">
    <source>
        <dbReference type="ARBA" id="ARBA00004141"/>
    </source>
</evidence>
<dbReference type="GeneID" id="27688306"/>
<feature type="transmembrane region" description="Helical" evidence="10">
    <location>
        <begin position="1123"/>
        <end position="1144"/>
    </location>
</feature>
<dbReference type="SUPFAM" id="SSF52540">
    <property type="entry name" value="P-loop containing nucleoside triphosphate hydrolases"/>
    <property type="match status" value="2"/>
</dbReference>
<dbReference type="PROSITE" id="PS00211">
    <property type="entry name" value="ABC_TRANSPORTER_1"/>
    <property type="match status" value="2"/>
</dbReference>
<dbReference type="InterPro" id="IPR056264">
    <property type="entry name" value="R2_ABCA1-4-like"/>
</dbReference>
<feature type="transmembrane region" description="Helical" evidence="10">
    <location>
        <begin position="1054"/>
        <end position="1078"/>
    </location>
</feature>
<dbReference type="eggNOG" id="KOG0059">
    <property type="taxonomic scope" value="Eukaryota"/>
</dbReference>
<evidence type="ECO:0000313" key="12">
    <source>
        <dbReference type="EMBL" id="KND00571.1"/>
    </source>
</evidence>
<comment type="similarity">
    <text evidence="2">Belongs to the ABC transporter superfamily. ABCA family.</text>
</comment>
<accession>A0A0L0HGL1</accession>
<evidence type="ECO:0000256" key="8">
    <source>
        <dbReference type="ARBA" id="ARBA00022989"/>
    </source>
</evidence>
<keyword evidence="4 10" id="KW-0812">Transmembrane</keyword>
<dbReference type="InterPro" id="IPR013525">
    <property type="entry name" value="ABC2_TM"/>
</dbReference>
<evidence type="ECO:0000256" key="7">
    <source>
        <dbReference type="ARBA" id="ARBA00022840"/>
    </source>
</evidence>
<dbReference type="InParanoid" id="A0A0L0HGL1"/>
<name>A0A0L0HGL1_SPIPD</name>
<feature type="transmembrane region" description="Helical" evidence="10">
    <location>
        <begin position="247"/>
        <end position="269"/>
    </location>
</feature>
<feature type="transmembrane region" description="Helical" evidence="10">
    <location>
        <begin position="1156"/>
        <end position="1178"/>
    </location>
</feature>